<gene>
    <name evidence="1" type="ORF">MM415A03373_0013</name>
    <name evidence="2" type="ORF">MM415B03595_0005</name>
</gene>
<dbReference type="InterPro" id="IPR011604">
    <property type="entry name" value="PDDEXK-like_dom_sf"/>
</dbReference>
<dbReference type="AlphaFoldDB" id="A0A6M3JML1"/>
<evidence type="ECO:0000313" key="2">
    <source>
        <dbReference type="EMBL" id="QJA90710.1"/>
    </source>
</evidence>
<organism evidence="1">
    <name type="scientific">viral metagenome</name>
    <dbReference type="NCBI Taxonomy" id="1070528"/>
    <lineage>
        <taxon>unclassified sequences</taxon>
        <taxon>metagenomes</taxon>
        <taxon>organismal metagenomes</taxon>
    </lineage>
</organism>
<protein>
    <recommendedName>
        <fullName evidence="3">PD-(D/E)XK nuclease superfamily protein</fullName>
    </recommendedName>
</protein>
<evidence type="ECO:0000313" key="1">
    <source>
        <dbReference type="EMBL" id="QJA71116.1"/>
    </source>
</evidence>
<dbReference type="EMBL" id="MT142932">
    <property type="protein sequence ID" value="QJA90710.1"/>
    <property type="molecule type" value="Genomic_DNA"/>
</dbReference>
<proteinExistence type="predicted"/>
<accession>A0A6M3JML1</accession>
<sequence>MEHLNLRAVRAAYIHHVKAGGERAILPPPEPHTGRSKLYASDLGGCHRKAMLRATDAKKRPVLPETDDNKTMKFFVGDTVHDLTYYALEWAGLLVCCEERVEFPSPMGGRLDCIYYDHVADLFVLWDGKTCRSNQLSDYRFELPKPEGVAQISGYADRVEHDICCLEYIDQAGTNSPEPCFFIAEPGYSNAEIDQLFAELSALPDLPPILPLAIKKHYKMPRKRKKESWQDFNERKRREQGMLSWLGLKVDWRCEWCDYAWESCTPLDAEEVRLAEVQKDGSLVLTAEGRKHEAEIERMV</sequence>
<dbReference type="Gene3D" id="3.90.320.10">
    <property type="match status" value="1"/>
</dbReference>
<evidence type="ECO:0008006" key="3">
    <source>
        <dbReference type="Google" id="ProtNLM"/>
    </source>
</evidence>
<name>A0A6M3JML1_9ZZZZ</name>
<reference evidence="1" key="1">
    <citation type="submission" date="2020-03" db="EMBL/GenBank/DDBJ databases">
        <title>The deep terrestrial virosphere.</title>
        <authorList>
            <person name="Holmfeldt K."/>
            <person name="Nilsson E."/>
            <person name="Simone D."/>
            <person name="Lopez-Fernandez M."/>
            <person name="Wu X."/>
            <person name="de Brujin I."/>
            <person name="Lundin D."/>
            <person name="Andersson A."/>
            <person name="Bertilsson S."/>
            <person name="Dopson M."/>
        </authorList>
    </citation>
    <scope>NUCLEOTIDE SEQUENCE</scope>
    <source>
        <strain evidence="1">MM415A03373</strain>
        <strain evidence="2">MM415B03595</strain>
    </source>
</reference>
<dbReference type="EMBL" id="MT141847">
    <property type="protein sequence ID" value="QJA71116.1"/>
    <property type="molecule type" value="Genomic_DNA"/>
</dbReference>